<protein>
    <recommendedName>
        <fullName evidence="5">Acyl-CoA synthetase</fullName>
    </recommendedName>
</protein>
<dbReference type="KEGG" id="aja:AJAP_10505"/>
<keyword evidence="4" id="KW-1185">Reference proteome</keyword>
<dbReference type="RefSeq" id="WP_038510057.1">
    <property type="nucleotide sequence ID" value="NZ_CP008953.1"/>
</dbReference>
<sequence length="498" mass="54062">MSTFYEIAAQEPGRVAVIDVDGRETTFDELSARANQLTHALRALGLGEGDGVVAIIHNGLTYYELLLATLQAGMYFTPVNHRSSPAEIAYIAANSGAKVAVADADIAATCTAELSGLHRFSRGETPGWAEYAAWGTDLPTTTPERRTAGQTMLYTSGTTGRPKGVRRALSGQPPALHPIHAHTLERLDVRPGHGVHLVACPLYHAAPGMFSTATLHLGHTLVLMDRFDAAETLRLTEKHRVTSTHLVPTMFHRLLRLPEDVCARHDLSSLTSVIHGAAPCPREVKERILAWLGPVVHEYYGASEGLITAVHAREWLAAPGTVGKPLDGVRVKVLDDDGRELPAGEAGMLYFSSAHTRFDYHGDPGKTAAARSGEFVTVGDVGYLDAEGRVFLCDRRTDLILSGGVNIYPAEIEARLLSHPDVADVAVIGEPDPEWGQRVVAVVQPTEGVTGDPALAKRLEEHCRAELAGFKTPRRFDFRDRLPRTESGKMLRRTLRAE</sequence>
<dbReference type="EMBL" id="CP008953">
    <property type="protein sequence ID" value="AIG74995.1"/>
    <property type="molecule type" value="Genomic_DNA"/>
</dbReference>
<evidence type="ECO:0000259" key="1">
    <source>
        <dbReference type="Pfam" id="PF00501"/>
    </source>
</evidence>
<dbReference type="InterPro" id="IPR025110">
    <property type="entry name" value="AMP-bd_C"/>
</dbReference>
<dbReference type="AlphaFoldDB" id="A0A075UXP9"/>
<dbReference type="eggNOG" id="COG0318">
    <property type="taxonomic scope" value="Bacteria"/>
</dbReference>
<proteinExistence type="predicted"/>
<dbReference type="Pfam" id="PF13193">
    <property type="entry name" value="AMP-binding_C"/>
    <property type="match status" value="1"/>
</dbReference>
<dbReference type="Gene3D" id="3.30.300.30">
    <property type="match status" value="1"/>
</dbReference>
<reference evidence="3 4" key="1">
    <citation type="journal article" date="2014" name="J. Biotechnol.">
        <title>Complete genome sequence of the actinobacterium Amycolatopsis japonica MG417-CF17(T) (=DSM 44213T) producing (S,S)-N,N'-ethylenediaminedisuccinic acid.</title>
        <authorList>
            <person name="Stegmann E."/>
            <person name="Albersmeier A."/>
            <person name="Spohn M."/>
            <person name="Gert H."/>
            <person name="Weber T."/>
            <person name="Wohlleben W."/>
            <person name="Kalinowski J."/>
            <person name="Ruckert C."/>
        </authorList>
    </citation>
    <scope>NUCLEOTIDE SEQUENCE [LARGE SCALE GENOMIC DNA]</scope>
    <source>
        <strain evidence="4">MG417-CF17 (DSM 44213)</strain>
    </source>
</reference>
<dbReference type="InterPro" id="IPR042099">
    <property type="entry name" value="ANL_N_sf"/>
</dbReference>
<dbReference type="GO" id="GO:0016878">
    <property type="term" value="F:acid-thiol ligase activity"/>
    <property type="evidence" value="ECO:0007669"/>
    <property type="project" value="UniProtKB-ARBA"/>
</dbReference>
<evidence type="ECO:0000259" key="2">
    <source>
        <dbReference type="Pfam" id="PF13193"/>
    </source>
</evidence>
<dbReference type="PANTHER" id="PTHR43767">
    <property type="entry name" value="LONG-CHAIN-FATTY-ACID--COA LIGASE"/>
    <property type="match status" value="1"/>
</dbReference>
<evidence type="ECO:0000313" key="3">
    <source>
        <dbReference type="EMBL" id="AIG74995.1"/>
    </source>
</evidence>
<dbReference type="Proteomes" id="UP000028492">
    <property type="component" value="Chromosome"/>
</dbReference>
<accession>A0A075UXP9</accession>
<dbReference type="HOGENOM" id="CLU_000022_59_0_11"/>
<dbReference type="InterPro" id="IPR045851">
    <property type="entry name" value="AMP-bd_C_sf"/>
</dbReference>
<feature type="domain" description="AMP-dependent synthetase/ligase" evidence="1">
    <location>
        <begin position="6"/>
        <end position="355"/>
    </location>
</feature>
<evidence type="ECO:0000313" key="4">
    <source>
        <dbReference type="Proteomes" id="UP000028492"/>
    </source>
</evidence>
<dbReference type="InterPro" id="IPR050237">
    <property type="entry name" value="ATP-dep_AMP-bd_enzyme"/>
</dbReference>
<dbReference type="Gene3D" id="3.40.50.12780">
    <property type="entry name" value="N-terminal domain of ligase-like"/>
    <property type="match status" value="1"/>
</dbReference>
<organism evidence="3 4">
    <name type="scientific">Amycolatopsis japonica</name>
    <dbReference type="NCBI Taxonomy" id="208439"/>
    <lineage>
        <taxon>Bacteria</taxon>
        <taxon>Bacillati</taxon>
        <taxon>Actinomycetota</taxon>
        <taxon>Actinomycetes</taxon>
        <taxon>Pseudonocardiales</taxon>
        <taxon>Pseudonocardiaceae</taxon>
        <taxon>Amycolatopsis</taxon>
        <taxon>Amycolatopsis japonica group</taxon>
    </lineage>
</organism>
<dbReference type="InterPro" id="IPR000873">
    <property type="entry name" value="AMP-dep_synth/lig_dom"/>
</dbReference>
<dbReference type="PANTHER" id="PTHR43767:SF1">
    <property type="entry name" value="NONRIBOSOMAL PEPTIDE SYNTHASE PES1 (EUROFUNG)-RELATED"/>
    <property type="match status" value="1"/>
</dbReference>
<dbReference type="InterPro" id="IPR020845">
    <property type="entry name" value="AMP-binding_CS"/>
</dbReference>
<dbReference type="Pfam" id="PF00501">
    <property type="entry name" value="AMP-binding"/>
    <property type="match status" value="1"/>
</dbReference>
<gene>
    <name evidence="3" type="ORF">AJAP_10505</name>
</gene>
<evidence type="ECO:0008006" key="5">
    <source>
        <dbReference type="Google" id="ProtNLM"/>
    </source>
</evidence>
<dbReference type="PROSITE" id="PS00455">
    <property type="entry name" value="AMP_BINDING"/>
    <property type="match status" value="1"/>
</dbReference>
<name>A0A075UXP9_9PSEU</name>
<dbReference type="SUPFAM" id="SSF56801">
    <property type="entry name" value="Acetyl-CoA synthetase-like"/>
    <property type="match status" value="1"/>
</dbReference>
<dbReference type="STRING" id="208439.AJAP_10505"/>
<feature type="domain" description="AMP-binding enzyme C-terminal" evidence="2">
    <location>
        <begin position="411"/>
        <end position="489"/>
    </location>
</feature>